<dbReference type="PANTHER" id="PTHR39083">
    <property type="entry name" value="CYCLIC DI-GMP-BINDING PROTEIN"/>
    <property type="match status" value="1"/>
</dbReference>
<comment type="pathway">
    <text evidence="3 15">Glycan metabolism; bacterial cellulose biosynthesis.</text>
</comment>
<evidence type="ECO:0000256" key="11">
    <source>
        <dbReference type="ARBA" id="ARBA00022916"/>
    </source>
</evidence>
<evidence type="ECO:0000256" key="14">
    <source>
        <dbReference type="ARBA" id="ARBA00033444"/>
    </source>
</evidence>
<name>A0A4R7PCF1_9GAMM</name>
<evidence type="ECO:0000256" key="2">
    <source>
        <dbReference type="ARBA" id="ARBA00004377"/>
    </source>
</evidence>
<dbReference type="InterPro" id="IPR003920">
    <property type="entry name" value="Cell_synth_B"/>
</dbReference>
<organism evidence="16 17">
    <name type="scientific">Panacagrimonas perspica</name>
    <dbReference type="NCBI Taxonomy" id="381431"/>
    <lineage>
        <taxon>Bacteria</taxon>
        <taxon>Pseudomonadati</taxon>
        <taxon>Pseudomonadota</taxon>
        <taxon>Gammaproteobacteria</taxon>
        <taxon>Nevskiales</taxon>
        <taxon>Nevskiaceae</taxon>
        <taxon>Panacagrimonas</taxon>
    </lineage>
</organism>
<dbReference type="RefSeq" id="WP_162850960.1">
    <property type="nucleotide sequence ID" value="NZ_MWIN01000022.1"/>
</dbReference>
<comment type="subunit">
    <text evidence="5 15">Tightly associated with the cellulose synthase catalytic subunit.</text>
</comment>
<dbReference type="Proteomes" id="UP000295341">
    <property type="component" value="Unassembled WGS sequence"/>
</dbReference>
<evidence type="ECO:0000313" key="17">
    <source>
        <dbReference type="Proteomes" id="UP000295341"/>
    </source>
</evidence>
<proteinExistence type="inferred from homology"/>
<keyword evidence="7 15" id="KW-1003">Cell membrane</keyword>
<evidence type="ECO:0000256" key="3">
    <source>
        <dbReference type="ARBA" id="ARBA00005186"/>
    </source>
</evidence>
<dbReference type="GO" id="GO:0030244">
    <property type="term" value="P:cellulose biosynthetic process"/>
    <property type="evidence" value="ECO:0007669"/>
    <property type="project" value="UniProtKB-KW"/>
</dbReference>
<dbReference type="EMBL" id="SOBT01000008">
    <property type="protein sequence ID" value="TDU30910.1"/>
    <property type="molecule type" value="Genomic_DNA"/>
</dbReference>
<keyword evidence="12 15" id="KW-1133">Transmembrane helix</keyword>
<evidence type="ECO:0000256" key="4">
    <source>
        <dbReference type="ARBA" id="ARBA00010714"/>
    </source>
</evidence>
<evidence type="ECO:0000256" key="5">
    <source>
        <dbReference type="ARBA" id="ARBA00011437"/>
    </source>
</evidence>
<dbReference type="GO" id="GO:0006011">
    <property type="term" value="P:UDP-alpha-D-glucose metabolic process"/>
    <property type="evidence" value="ECO:0007669"/>
    <property type="project" value="InterPro"/>
</dbReference>
<sequence>MNNGARSALSVGAASMLLAMVTGLAASQSAWAKEESPGRAVALPAVSNAGQESREIPLKDIGADEPVRLRGTEHQIDFPVAIRNDEVVTKAQLKLRFAHSPALIFEWSHLTVLVNNEVVGNVPLKAETADGGEQTVDIDPRTLVGYSRLGLRAVMHYTKECEDPAHSTLWSVIANESVLELELQRVPVTNELALLPEPFFDPRDKRELVLPFVLPADPTPEELQAAGMVASWFGALAEYRGANFPAQLGRLPASGNAVMIATRSRLGTAADLPKGNGAQVAISDNPTDRNGKLLVVTGDDAASLLAAARALTLGTAGLSGPSAGVRDLAEPPLRIAYDAPRWVPTDRVVQIGERVAPDQLQVRGQYPPAIRVPWDLPPDLFYWKSKGAKLDVGYRYTPTQGQKSTLDFDVNNQFARAVPLLMVDSPTPLSDEAKKKAGLPEVTKREKYYVPVYKFASDNELKWQYNFEIRKKGECQDVPDDNLRGSIDADSTIDLTSLPHYTYLPDLKLFTDGAFPFSKYADLAQTVAVLPTRPSAAEVGTFLNVLGHIGDATGFPATRLRVSDASTVKAIGADADLLVFGTPASQPLLTEWADRLPMTNKDGGLQLQVVGAVERLRARFEGRDLEGARAHATRMILEAGKALGSLMSFESPLSSKRTVVVFAALDEARLLELSQMLDDPARRHFIGGDLTLLNTTKVSHYELAPQYSVGRLPFFLGIRWWFAKQPLILSIVAVLLSAFLALVLYRLMRNLAQSRRGGR</sequence>
<keyword evidence="11 15" id="KW-0135">Cellulose biosynthesis</keyword>
<dbReference type="Gene3D" id="2.60.120.260">
    <property type="entry name" value="Galactose-binding domain-like"/>
    <property type="match status" value="2"/>
</dbReference>
<reference evidence="16 17" key="1">
    <citation type="submission" date="2019-03" db="EMBL/GenBank/DDBJ databases">
        <title>Genomic Encyclopedia of Type Strains, Phase IV (KMG-IV): sequencing the most valuable type-strain genomes for metagenomic binning, comparative biology and taxonomic classification.</title>
        <authorList>
            <person name="Goeker M."/>
        </authorList>
    </citation>
    <scope>NUCLEOTIDE SEQUENCE [LARGE SCALE GENOMIC DNA]</scope>
    <source>
        <strain evidence="16 17">DSM 26377</strain>
    </source>
</reference>
<accession>A0A4R7PCF1</accession>
<comment type="similarity">
    <text evidence="4 15">Belongs to the AcsB/BcsB family.</text>
</comment>
<feature type="transmembrane region" description="Helical" evidence="15">
    <location>
        <begin position="727"/>
        <end position="747"/>
    </location>
</feature>
<keyword evidence="13 15" id="KW-0472">Membrane</keyword>
<protein>
    <recommendedName>
        <fullName evidence="6 15">Cyclic di-GMP-binding protein</fullName>
    </recommendedName>
    <alternativeName>
        <fullName evidence="14 15">Cellulose synthase regulatory subunit</fullName>
    </alternativeName>
</protein>
<evidence type="ECO:0000256" key="6">
    <source>
        <dbReference type="ARBA" id="ARBA00021844"/>
    </source>
</evidence>
<keyword evidence="8 15" id="KW-0997">Cell inner membrane</keyword>
<evidence type="ECO:0000256" key="8">
    <source>
        <dbReference type="ARBA" id="ARBA00022519"/>
    </source>
</evidence>
<dbReference type="PANTHER" id="PTHR39083:SF1">
    <property type="entry name" value="CYCLIC DI-GMP-BINDING PROTEIN"/>
    <property type="match status" value="1"/>
</dbReference>
<evidence type="ECO:0000256" key="7">
    <source>
        <dbReference type="ARBA" id="ARBA00022475"/>
    </source>
</evidence>
<evidence type="ECO:0000313" key="16">
    <source>
        <dbReference type="EMBL" id="TDU30910.1"/>
    </source>
</evidence>
<evidence type="ECO:0000256" key="9">
    <source>
        <dbReference type="ARBA" id="ARBA00022636"/>
    </source>
</evidence>
<evidence type="ECO:0000256" key="15">
    <source>
        <dbReference type="RuleBase" id="RU365021"/>
    </source>
</evidence>
<keyword evidence="9 15" id="KW-0973">c-di-GMP</keyword>
<dbReference type="UniPathway" id="UPA00694"/>
<dbReference type="PRINTS" id="PR01440">
    <property type="entry name" value="CELLSNTHASEB"/>
</dbReference>
<keyword evidence="10 15" id="KW-0812">Transmembrane</keyword>
<keyword evidence="15" id="KW-0732">Signal</keyword>
<keyword evidence="17" id="KW-1185">Reference proteome</keyword>
<comment type="function">
    <text evidence="1 15">Binds the cellulose synthase activator, bis-(3'-5') cyclic diguanylic acid (c-di-GMP).</text>
</comment>
<evidence type="ECO:0000256" key="1">
    <source>
        <dbReference type="ARBA" id="ARBA00002057"/>
    </source>
</evidence>
<dbReference type="Pfam" id="PF03170">
    <property type="entry name" value="BcsB"/>
    <property type="match status" value="1"/>
</dbReference>
<feature type="chain" id="PRO_5023986308" description="Cyclic di-GMP-binding protein" evidence="15">
    <location>
        <begin position="33"/>
        <end position="759"/>
    </location>
</feature>
<evidence type="ECO:0000256" key="13">
    <source>
        <dbReference type="ARBA" id="ARBA00023136"/>
    </source>
</evidence>
<feature type="signal peptide" evidence="15">
    <location>
        <begin position="1"/>
        <end position="32"/>
    </location>
</feature>
<evidence type="ECO:0000256" key="12">
    <source>
        <dbReference type="ARBA" id="ARBA00022989"/>
    </source>
</evidence>
<gene>
    <name evidence="16" type="ORF">DFR24_0267</name>
</gene>
<evidence type="ECO:0000256" key="10">
    <source>
        <dbReference type="ARBA" id="ARBA00022692"/>
    </source>
</evidence>
<comment type="subcellular location">
    <subcellularLocation>
        <location evidence="2">Cell inner membrane</location>
        <topology evidence="2">Single-pass membrane protein</topology>
    </subcellularLocation>
</comment>
<comment type="caution">
    <text evidence="16">The sequence shown here is derived from an EMBL/GenBank/DDBJ whole genome shotgun (WGS) entry which is preliminary data.</text>
</comment>
<dbReference type="AlphaFoldDB" id="A0A4R7PCF1"/>
<dbReference type="InterPro" id="IPR018513">
    <property type="entry name" value="Cell_synthase_bac"/>
</dbReference>
<dbReference type="GO" id="GO:0005886">
    <property type="term" value="C:plasma membrane"/>
    <property type="evidence" value="ECO:0007669"/>
    <property type="project" value="UniProtKB-SubCell"/>
</dbReference>